<proteinExistence type="predicted"/>
<name>A0A0N4TML7_BRUPA</name>
<reference evidence="1 2" key="2">
    <citation type="submission" date="2018-11" db="EMBL/GenBank/DDBJ databases">
        <authorList>
            <consortium name="Pathogen Informatics"/>
        </authorList>
    </citation>
    <scope>NUCLEOTIDE SEQUENCE [LARGE SCALE GENOMIC DNA]</scope>
</reference>
<accession>A0A0N4TML7</accession>
<sequence length="76" mass="8730">MDARAQLHTSFDDILENLSGDLDGEEKLRLSRYFSFPTDIAACGPLRLVRREVRWGKTWEVGRWGGLYPDMNVVVC</sequence>
<dbReference type="EMBL" id="UZAD01013162">
    <property type="protein sequence ID" value="VDN90841.1"/>
    <property type="molecule type" value="Genomic_DNA"/>
</dbReference>
<dbReference type="Proteomes" id="UP000278627">
    <property type="component" value="Unassembled WGS sequence"/>
</dbReference>
<organism evidence="3">
    <name type="scientific">Brugia pahangi</name>
    <name type="common">Filarial nematode worm</name>
    <dbReference type="NCBI Taxonomy" id="6280"/>
    <lineage>
        <taxon>Eukaryota</taxon>
        <taxon>Metazoa</taxon>
        <taxon>Ecdysozoa</taxon>
        <taxon>Nematoda</taxon>
        <taxon>Chromadorea</taxon>
        <taxon>Rhabditida</taxon>
        <taxon>Spirurina</taxon>
        <taxon>Spiruromorpha</taxon>
        <taxon>Filarioidea</taxon>
        <taxon>Onchocercidae</taxon>
        <taxon>Brugia</taxon>
    </lineage>
</organism>
<reference evidence="3" key="1">
    <citation type="submission" date="2017-02" db="UniProtKB">
        <authorList>
            <consortium name="WormBaseParasite"/>
        </authorList>
    </citation>
    <scope>IDENTIFICATION</scope>
</reference>
<evidence type="ECO:0000313" key="1">
    <source>
        <dbReference type="EMBL" id="VDN90841.1"/>
    </source>
</evidence>
<dbReference type="AlphaFoldDB" id="A0A0N4TML7"/>
<evidence type="ECO:0000313" key="3">
    <source>
        <dbReference type="WBParaSite" id="BPAG_0000969301-mRNA-1"/>
    </source>
</evidence>
<dbReference type="WBParaSite" id="BPAG_0000969301-mRNA-1">
    <property type="protein sequence ID" value="BPAG_0000969301-mRNA-1"/>
    <property type="gene ID" value="BPAG_0000969301"/>
</dbReference>
<protein>
    <submittedName>
        <fullName evidence="1 3">Uncharacterized protein</fullName>
    </submittedName>
</protein>
<keyword evidence="2" id="KW-1185">Reference proteome</keyword>
<gene>
    <name evidence="1" type="ORF">BPAG_LOCUS9655</name>
</gene>
<evidence type="ECO:0000313" key="2">
    <source>
        <dbReference type="Proteomes" id="UP000278627"/>
    </source>
</evidence>